<evidence type="ECO:0000313" key="2">
    <source>
        <dbReference type="EMBL" id="KAF6466120.1"/>
    </source>
</evidence>
<feature type="compositionally biased region" description="Basic and acidic residues" evidence="1">
    <location>
        <begin position="81"/>
        <end position="96"/>
    </location>
</feature>
<accession>A0A7J8H1Z1</accession>
<feature type="compositionally biased region" description="Polar residues" evidence="1">
    <location>
        <begin position="100"/>
        <end position="110"/>
    </location>
</feature>
<dbReference type="EMBL" id="JACASE010000005">
    <property type="protein sequence ID" value="KAF6466120.1"/>
    <property type="molecule type" value="Genomic_DNA"/>
</dbReference>
<evidence type="ECO:0000313" key="3">
    <source>
        <dbReference type="Proteomes" id="UP000593571"/>
    </source>
</evidence>
<gene>
    <name evidence="2" type="ORF">HJG63_011412</name>
</gene>
<feature type="region of interest" description="Disordered" evidence="1">
    <location>
        <begin position="45"/>
        <end position="126"/>
    </location>
</feature>
<reference evidence="2 3" key="1">
    <citation type="journal article" date="2020" name="Nature">
        <title>Six reference-quality genomes reveal evolution of bat adaptations.</title>
        <authorList>
            <person name="Jebb D."/>
            <person name="Huang Z."/>
            <person name="Pippel M."/>
            <person name="Hughes G.M."/>
            <person name="Lavrichenko K."/>
            <person name="Devanna P."/>
            <person name="Winkler S."/>
            <person name="Jermiin L.S."/>
            <person name="Skirmuntt E.C."/>
            <person name="Katzourakis A."/>
            <person name="Burkitt-Gray L."/>
            <person name="Ray D.A."/>
            <person name="Sullivan K.A.M."/>
            <person name="Roscito J.G."/>
            <person name="Kirilenko B.M."/>
            <person name="Davalos L.M."/>
            <person name="Corthals A.P."/>
            <person name="Power M.L."/>
            <person name="Jones G."/>
            <person name="Ransome R.D."/>
            <person name="Dechmann D.K.N."/>
            <person name="Locatelli A.G."/>
            <person name="Puechmaille S.J."/>
            <person name="Fedrigo O."/>
            <person name="Jarvis E.D."/>
            <person name="Hiller M."/>
            <person name="Vernes S.C."/>
            <person name="Myers E.W."/>
            <person name="Teeling E.C."/>
        </authorList>
    </citation>
    <scope>NUCLEOTIDE SEQUENCE [LARGE SCALE GENOMIC DNA]</scope>
    <source>
        <strain evidence="2">MRouAeg1</strain>
        <tissue evidence="2">Muscle</tissue>
    </source>
</reference>
<organism evidence="2 3">
    <name type="scientific">Rousettus aegyptiacus</name>
    <name type="common">Egyptian fruit bat</name>
    <name type="synonym">Pteropus aegyptiacus</name>
    <dbReference type="NCBI Taxonomy" id="9407"/>
    <lineage>
        <taxon>Eukaryota</taxon>
        <taxon>Metazoa</taxon>
        <taxon>Chordata</taxon>
        <taxon>Craniata</taxon>
        <taxon>Vertebrata</taxon>
        <taxon>Euteleostomi</taxon>
        <taxon>Mammalia</taxon>
        <taxon>Eutheria</taxon>
        <taxon>Laurasiatheria</taxon>
        <taxon>Chiroptera</taxon>
        <taxon>Yinpterochiroptera</taxon>
        <taxon>Pteropodoidea</taxon>
        <taxon>Pteropodidae</taxon>
        <taxon>Rousettinae</taxon>
        <taxon>Rousettus</taxon>
    </lineage>
</organism>
<comment type="caution">
    <text evidence="2">The sequence shown here is derived from an EMBL/GenBank/DDBJ whole genome shotgun (WGS) entry which is preliminary data.</text>
</comment>
<sequence length="126" mass="14087">MRTAAVAGISLFQPRGPPAGQMGRLIGTRSWPSAREPWREVSRADLLLKPRHTPHTPSPWRNRGRSEAEREFSSVQSGSPDRTRGLFCEDHTERLPHAFSPNSEVTVSLETPSRAPPPRTRRKVSA</sequence>
<dbReference type="AlphaFoldDB" id="A0A7J8H1Z1"/>
<protein>
    <submittedName>
        <fullName evidence="2">Uncharacterized protein</fullName>
    </submittedName>
</protein>
<proteinExistence type="predicted"/>
<evidence type="ECO:0000256" key="1">
    <source>
        <dbReference type="SAM" id="MobiDB-lite"/>
    </source>
</evidence>
<feature type="region of interest" description="Disordered" evidence="1">
    <location>
        <begin position="1"/>
        <end position="26"/>
    </location>
</feature>
<dbReference type="Proteomes" id="UP000593571">
    <property type="component" value="Unassembled WGS sequence"/>
</dbReference>
<keyword evidence="3" id="KW-1185">Reference proteome</keyword>
<name>A0A7J8H1Z1_ROUAE</name>